<keyword evidence="3" id="KW-1185">Reference proteome</keyword>
<feature type="domain" description="TadE-like" evidence="1">
    <location>
        <begin position="14"/>
        <end position="56"/>
    </location>
</feature>
<dbReference type="Proteomes" id="UP001212042">
    <property type="component" value="Unassembled WGS sequence"/>
</dbReference>
<gene>
    <name evidence="2" type="ORF">PH586_05180</name>
</gene>
<name>A0ABT4XC71_9PSED</name>
<reference evidence="2 3" key="1">
    <citation type="submission" date="2023-01" db="EMBL/GenBank/DDBJ databases">
        <title>Pseudomonas SA3-5T sp. nov., isolated from tidal flat sediment.</title>
        <authorList>
            <person name="Kim H.S."/>
            <person name="Kim J.-S."/>
            <person name="Suh M.K."/>
            <person name="Eom M.K."/>
            <person name="Lee J.-S."/>
        </authorList>
    </citation>
    <scope>NUCLEOTIDE SEQUENCE [LARGE SCALE GENOMIC DNA]</scope>
    <source>
        <strain evidence="2 3">SA3-5</strain>
    </source>
</reference>
<dbReference type="InterPro" id="IPR012495">
    <property type="entry name" value="TadE-like_dom"/>
</dbReference>
<dbReference type="EMBL" id="JAQJZJ010000002">
    <property type="protein sequence ID" value="MDA7085785.1"/>
    <property type="molecule type" value="Genomic_DNA"/>
</dbReference>
<accession>A0ABT4XC71</accession>
<sequence>MRSHSLKSGRAQQGVAMVEFAIALPLLLLLLLGIAELGRMLYQYNSLLQASRDAGRFVAGKAWNNTLGQVVLTSNVQTQAQNLAVYGVPNNPGCNVDVPGCAVVTGLETSNVQVAPVGAEHVQVSINFTFRPVIGTGLPALIGDAIPLNIPLVATTVMRGL</sequence>
<evidence type="ECO:0000259" key="1">
    <source>
        <dbReference type="Pfam" id="PF07811"/>
    </source>
</evidence>
<dbReference type="Pfam" id="PF07811">
    <property type="entry name" value="TadE"/>
    <property type="match status" value="1"/>
</dbReference>
<organism evidence="2 3">
    <name type="scientific">Pseudomonas aestuarii</name>
    <dbReference type="NCBI Taxonomy" id="3018340"/>
    <lineage>
        <taxon>Bacteria</taxon>
        <taxon>Pseudomonadati</taxon>
        <taxon>Pseudomonadota</taxon>
        <taxon>Gammaproteobacteria</taxon>
        <taxon>Pseudomonadales</taxon>
        <taxon>Pseudomonadaceae</taxon>
        <taxon>Pseudomonas</taxon>
    </lineage>
</organism>
<comment type="caution">
    <text evidence="2">The sequence shown here is derived from an EMBL/GenBank/DDBJ whole genome shotgun (WGS) entry which is preliminary data.</text>
</comment>
<proteinExistence type="predicted"/>
<protein>
    <submittedName>
        <fullName evidence="2">Pilus assembly protein</fullName>
    </submittedName>
</protein>
<evidence type="ECO:0000313" key="3">
    <source>
        <dbReference type="Proteomes" id="UP001212042"/>
    </source>
</evidence>
<dbReference type="RefSeq" id="WP_271346710.1">
    <property type="nucleotide sequence ID" value="NZ_JAQJZJ010000002.1"/>
</dbReference>
<evidence type="ECO:0000313" key="2">
    <source>
        <dbReference type="EMBL" id="MDA7085785.1"/>
    </source>
</evidence>